<dbReference type="InterPro" id="IPR019749">
    <property type="entry name" value="Band_41_domain"/>
</dbReference>
<dbReference type="GO" id="GO:0071944">
    <property type="term" value="C:cell periphery"/>
    <property type="evidence" value="ECO:0007669"/>
    <property type="project" value="UniProtKB-ARBA"/>
</dbReference>
<organism evidence="3 4">
    <name type="scientific">Cotesia typhae</name>
    <dbReference type="NCBI Taxonomy" id="2053667"/>
    <lineage>
        <taxon>Eukaryota</taxon>
        <taxon>Metazoa</taxon>
        <taxon>Ecdysozoa</taxon>
        <taxon>Arthropoda</taxon>
        <taxon>Hexapoda</taxon>
        <taxon>Insecta</taxon>
        <taxon>Pterygota</taxon>
        <taxon>Neoptera</taxon>
        <taxon>Endopterygota</taxon>
        <taxon>Hymenoptera</taxon>
        <taxon>Apocrita</taxon>
        <taxon>Ichneumonoidea</taxon>
        <taxon>Braconidae</taxon>
        <taxon>Microgastrinae</taxon>
        <taxon>Cotesia</taxon>
    </lineage>
</organism>
<reference evidence="3" key="1">
    <citation type="submission" date="2020-03" db="EMBL/GenBank/DDBJ databases">
        <authorList>
            <person name="Chebbi M.A."/>
            <person name="Drezen J.M."/>
        </authorList>
    </citation>
    <scope>NUCLEOTIDE SEQUENCE</scope>
    <source>
        <tissue evidence="3">Whole body</tissue>
    </source>
</reference>
<dbReference type="EMBL" id="JAAOIC020000064">
    <property type="protein sequence ID" value="KAG8035194.1"/>
    <property type="molecule type" value="Genomic_DNA"/>
</dbReference>
<feature type="region of interest" description="Disordered" evidence="1">
    <location>
        <begin position="932"/>
        <end position="962"/>
    </location>
</feature>
<reference evidence="3" key="2">
    <citation type="submission" date="2021-04" db="EMBL/GenBank/DDBJ databases">
        <title>Genome-wide patterns of bracovirus chromosomal integration into multiple host tissues during parasitism.</title>
        <authorList>
            <person name="Chebbi M.A.C."/>
        </authorList>
    </citation>
    <scope>NUCLEOTIDE SEQUENCE</scope>
    <source>
        <tissue evidence="3">Whole body</tissue>
    </source>
</reference>
<feature type="compositionally biased region" description="Pro residues" evidence="1">
    <location>
        <begin position="430"/>
        <end position="442"/>
    </location>
</feature>
<comment type="caution">
    <text evidence="3">The sequence shown here is derived from an EMBL/GenBank/DDBJ whole genome shotgun (WGS) entry which is preliminary data.</text>
</comment>
<dbReference type="InterPro" id="IPR018980">
    <property type="entry name" value="FERM_PH-like_C"/>
</dbReference>
<sequence length="1404" mass="158144">MPLNIFGDNNCYVLLSVEDSGVVGSGSRAGPVVTPHTLELTPRGRVILQMASPETARAYLPPEYRPGRLYSDTESEKVISEYCRTRMISKPFTRIVMDMYREVIRSPQYIARNRAASSRQLHPHRWNQRTENNEKSIPPSCNYTKPHHVKGQIFKVQSRNSRSHPNLPSVLEPSTLHLTKHQFKSQTDIKSNGALLTDKTPSHIRTNSQPIYSEYPNKPANDSEIVNPVNRKNDEKIPISVYSEPIYAFPVKPFLSSQDVRVNGLTVKHTQNQNSHYVRPNGKINLDPTTSNNNCNYNSNPQKHIKDSHFGQVPFCSIEIIPDSSHQNRPAHLALHRQYSSPQIQSRNLTGQNLRSNSVESIIESQKQYHNHNQHQHQQKQKQYQNPDKIYHSQPQEQMERHQESTYNVQSSVVNNPVTNYSYPGVISLPEPPNNPPPPKPPRNLQVRNGPRARRGKPVQRAPSRLYRALGGPIRCLNKTQCVGPEFVVRANQPSKFLKIGDPKGNNVGRLVVILLSGQRIDVVCDRNRITASHLFQAIIQAEQLEENFTLGLAALLAGDFAMLPPETKLHKVAPPGWLNDKNKPGPLCLPTSFMLYLRERFFLPSLRGIRSWISKHLLYLQIRRCILEQQLVCSVPQLVNLTGLALQAEFGNYNENEHGRGNYFLLEHYVPETLILSNSEERSQVNLSNETLTLQLHQAHQNRRGLDPNTAEELFITHAQELDDYGLHLYIATIDARELNKIIQQLSKESKLKKINYQSNDTIVNVEGKENVYAVPKNIIPEVNKSVKSNDKNNKVRKAETNIWFGIYGQGVKLFKRAGQVREITELVRLEWRDIHTLTYSKNGLVIYTKQNGRKHLKFHLKMDHKKSYYAFNLTSLHHQFFQKFRSGLTSHQDLIKDFGVALVTESSANIKSKSKVKVKIGSVTKAANVTDKSLEDSQNKENENPDKDSSPSQISNDSVCYTPEDDGLYAQVNARLEPEGARLEPEGASRDTEDEGERAQLNERDKLDNCRVFRDDGYNYQSIGQLCKSIYDIPKLMSSNGYKSSDKVAIHPEELYAAIDKSGGAKKNQLHVYRSTESASDWSAENDAKNYSKIKTSSLPSSNNNPASANLQQDHQGSRTPSLPRRLGVKMGTRAIYGNSLAPKDSADEFESMSLKSDSVSSIRSLVHSNESPMAEAYVLNADLRINDETFHISNDETMSTSLMARLEELSFVEERILRTIKLERGHGGSIGLQVTEGNDGGVYVQAISVAINGHSLLNFRYEDALKLLQNSSCHTIELVLSQIINHSNYSENYSCNQDNIKTTRNQLLSTINDKSDNSLDTQTTSSLTSRWLAPSKSCDPTASVQNTSSAYSSAASSTMGNYDAKNFYNIDGISRNGINSASILINIEDLDISSSSHQVFI</sequence>
<evidence type="ECO:0000256" key="1">
    <source>
        <dbReference type="SAM" id="MobiDB-lite"/>
    </source>
</evidence>
<dbReference type="InterPro" id="IPR052074">
    <property type="entry name" value="NonRcpt_TyrProt_Phosphatase"/>
</dbReference>
<dbReference type="GO" id="GO:0009887">
    <property type="term" value="P:animal organ morphogenesis"/>
    <property type="evidence" value="ECO:0007669"/>
    <property type="project" value="UniProtKB-ARBA"/>
</dbReference>
<proteinExistence type="predicted"/>
<dbReference type="SMART" id="SM01196">
    <property type="entry name" value="FERM_C"/>
    <property type="match status" value="1"/>
</dbReference>
<feature type="region of interest" description="Disordered" evidence="1">
    <location>
        <begin position="182"/>
        <end position="224"/>
    </location>
</feature>
<dbReference type="PANTHER" id="PTHR46900:SF2">
    <property type="entry name" value="TYROSINE-PROTEIN PHOSPHATASE NON-RECEPTOR TYPE 13"/>
    <property type="match status" value="1"/>
</dbReference>
<feature type="region of interest" description="Disordered" evidence="1">
    <location>
        <begin position="978"/>
        <end position="1004"/>
    </location>
</feature>
<dbReference type="Proteomes" id="UP000729913">
    <property type="component" value="Unassembled WGS sequence"/>
</dbReference>
<dbReference type="PANTHER" id="PTHR46900">
    <property type="entry name" value="TYROSINE-PROTEIN PHOSPHATASE NON-RECEPTOR TYPE 13"/>
    <property type="match status" value="1"/>
</dbReference>
<dbReference type="CDD" id="cd00136">
    <property type="entry name" value="PDZ_canonical"/>
    <property type="match status" value="1"/>
</dbReference>
<evidence type="ECO:0000313" key="4">
    <source>
        <dbReference type="Proteomes" id="UP000729913"/>
    </source>
</evidence>
<dbReference type="Pfam" id="PF00373">
    <property type="entry name" value="FERM_M"/>
    <property type="match status" value="1"/>
</dbReference>
<gene>
    <name evidence="3" type="ORF">G9C98_001684</name>
</gene>
<evidence type="ECO:0000259" key="2">
    <source>
        <dbReference type="PROSITE" id="PS50057"/>
    </source>
</evidence>
<feature type="region of interest" description="Disordered" evidence="1">
    <location>
        <begin position="424"/>
        <end position="463"/>
    </location>
</feature>
<feature type="compositionally biased region" description="Basic and acidic residues" evidence="1">
    <location>
        <begin position="934"/>
        <end position="951"/>
    </location>
</feature>
<keyword evidence="4" id="KW-1185">Reference proteome</keyword>
<feature type="compositionally biased region" description="Low complexity" evidence="1">
    <location>
        <begin position="1099"/>
        <end position="1113"/>
    </location>
</feature>
<dbReference type="InterPro" id="IPR019747">
    <property type="entry name" value="FERM_CS"/>
</dbReference>
<dbReference type="PROSITE" id="PS50057">
    <property type="entry name" value="FERM_3"/>
    <property type="match status" value="1"/>
</dbReference>
<feature type="compositionally biased region" description="Basic residues" evidence="1">
    <location>
        <begin position="369"/>
        <end position="380"/>
    </location>
</feature>
<feature type="compositionally biased region" description="Polar residues" evidence="1">
    <location>
        <begin position="1114"/>
        <end position="1123"/>
    </location>
</feature>
<dbReference type="SMART" id="SM00295">
    <property type="entry name" value="B41"/>
    <property type="match status" value="1"/>
</dbReference>
<dbReference type="InterPro" id="IPR019748">
    <property type="entry name" value="FERM_central"/>
</dbReference>
<dbReference type="PROSITE" id="PS00661">
    <property type="entry name" value="FERM_2"/>
    <property type="match status" value="1"/>
</dbReference>
<protein>
    <recommendedName>
        <fullName evidence="2">FERM domain-containing protein</fullName>
    </recommendedName>
</protein>
<feature type="region of interest" description="Disordered" evidence="1">
    <location>
        <begin position="367"/>
        <end position="386"/>
    </location>
</feature>
<feature type="region of interest" description="Disordered" evidence="1">
    <location>
        <begin position="115"/>
        <end position="142"/>
    </location>
</feature>
<feature type="domain" description="FERM" evidence="2">
    <location>
        <begin position="509"/>
        <end position="887"/>
    </location>
</feature>
<dbReference type="GO" id="GO:0030182">
    <property type="term" value="P:neuron differentiation"/>
    <property type="evidence" value="ECO:0007669"/>
    <property type="project" value="UniProtKB-ARBA"/>
</dbReference>
<dbReference type="Pfam" id="PF09380">
    <property type="entry name" value="FERM_C"/>
    <property type="match status" value="1"/>
</dbReference>
<dbReference type="OrthoDB" id="123971at2759"/>
<dbReference type="InterPro" id="IPR000299">
    <property type="entry name" value="FERM_domain"/>
</dbReference>
<evidence type="ECO:0000313" key="3">
    <source>
        <dbReference type="EMBL" id="KAG8035194.1"/>
    </source>
</evidence>
<feature type="compositionally biased region" description="Polar residues" evidence="1">
    <location>
        <begin position="952"/>
        <end position="961"/>
    </location>
</feature>
<name>A0A8J5V671_9HYME</name>
<dbReference type="CDD" id="cd14473">
    <property type="entry name" value="FERM_B-lobe"/>
    <property type="match status" value="1"/>
</dbReference>
<accession>A0A8J5V671</accession>
<feature type="region of interest" description="Disordered" evidence="1">
    <location>
        <begin position="1096"/>
        <end position="1127"/>
    </location>
</feature>